<reference evidence="10 11" key="1">
    <citation type="submission" date="2018-08" db="EMBL/GenBank/DDBJ databases">
        <title>Sequencing the genomes of 1000 actinobacteria strains.</title>
        <authorList>
            <person name="Klenk H.-P."/>
        </authorList>
    </citation>
    <scope>NUCLEOTIDE SEQUENCE [LARGE SCALE GENOMIC DNA]</scope>
    <source>
        <strain evidence="10 11">DSM 22967</strain>
    </source>
</reference>
<dbReference type="Pfam" id="PF19279">
    <property type="entry name" value="YegS_C"/>
    <property type="match status" value="1"/>
</dbReference>
<protein>
    <submittedName>
        <fullName evidence="10">YegS/Rv2252/BmrU family lipid kinase</fullName>
    </submittedName>
</protein>
<dbReference type="PANTHER" id="PTHR12358:SF106">
    <property type="entry name" value="LIPID KINASE YEGS"/>
    <property type="match status" value="1"/>
</dbReference>
<evidence type="ECO:0000256" key="1">
    <source>
        <dbReference type="ARBA" id="ARBA00001946"/>
    </source>
</evidence>
<keyword evidence="11" id="KW-1185">Reference proteome</keyword>
<evidence type="ECO:0000256" key="8">
    <source>
        <dbReference type="ARBA" id="ARBA00023264"/>
    </source>
</evidence>
<dbReference type="Proteomes" id="UP000256253">
    <property type="component" value="Unassembled WGS sequence"/>
</dbReference>
<accession>A0A3D9URX2</accession>
<dbReference type="InterPro" id="IPR017438">
    <property type="entry name" value="ATP-NAD_kinase_N"/>
</dbReference>
<organism evidence="10 11">
    <name type="scientific">Calidifontibacter indicus</name>
    <dbReference type="NCBI Taxonomy" id="419650"/>
    <lineage>
        <taxon>Bacteria</taxon>
        <taxon>Bacillati</taxon>
        <taxon>Actinomycetota</taxon>
        <taxon>Actinomycetes</taxon>
        <taxon>Micrococcales</taxon>
        <taxon>Dermacoccaceae</taxon>
        <taxon>Calidifontibacter</taxon>
    </lineage>
</organism>
<gene>
    <name evidence="10" type="ORF">DFJ65_3301</name>
</gene>
<dbReference type="InterPro" id="IPR045540">
    <property type="entry name" value="YegS/DAGK_C"/>
</dbReference>
<dbReference type="InterPro" id="IPR001206">
    <property type="entry name" value="Diacylglycerol_kinase_cat_dom"/>
</dbReference>
<keyword evidence="4" id="KW-0547">Nucleotide-binding</keyword>
<keyword evidence="6" id="KW-0067">ATP-binding</keyword>
<evidence type="ECO:0000259" key="9">
    <source>
        <dbReference type="PROSITE" id="PS50146"/>
    </source>
</evidence>
<dbReference type="AlphaFoldDB" id="A0A3D9URX2"/>
<evidence type="ECO:0000313" key="11">
    <source>
        <dbReference type="Proteomes" id="UP000256253"/>
    </source>
</evidence>
<comment type="similarity">
    <text evidence="2">Belongs to the diacylglycerol/lipid kinase family.</text>
</comment>
<dbReference type="GO" id="GO:0005886">
    <property type="term" value="C:plasma membrane"/>
    <property type="evidence" value="ECO:0007669"/>
    <property type="project" value="TreeGrafter"/>
</dbReference>
<feature type="domain" description="DAGKc" evidence="9">
    <location>
        <begin position="3"/>
        <end position="131"/>
    </location>
</feature>
<comment type="caution">
    <text evidence="10">The sequence shown here is derived from an EMBL/GenBank/DDBJ whole genome shotgun (WGS) entry which is preliminary data.</text>
</comment>
<dbReference type="InterPro" id="IPR050187">
    <property type="entry name" value="Lipid_Phosphate_FormReg"/>
</dbReference>
<keyword evidence="7" id="KW-0443">Lipid metabolism</keyword>
<dbReference type="GO" id="GO:0004143">
    <property type="term" value="F:ATP-dependent diacylglycerol kinase activity"/>
    <property type="evidence" value="ECO:0007669"/>
    <property type="project" value="TreeGrafter"/>
</dbReference>
<dbReference type="PANTHER" id="PTHR12358">
    <property type="entry name" value="SPHINGOSINE KINASE"/>
    <property type="match status" value="1"/>
</dbReference>
<keyword evidence="5 10" id="KW-0418">Kinase</keyword>
<dbReference type="PROSITE" id="PS50146">
    <property type="entry name" value="DAGK"/>
    <property type="match status" value="1"/>
</dbReference>
<evidence type="ECO:0000313" key="10">
    <source>
        <dbReference type="EMBL" id="REF32198.1"/>
    </source>
</evidence>
<keyword evidence="8" id="KW-1208">Phospholipid metabolism</keyword>
<evidence type="ECO:0000256" key="2">
    <source>
        <dbReference type="ARBA" id="ARBA00005983"/>
    </source>
</evidence>
<dbReference type="GO" id="GO:0005524">
    <property type="term" value="F:ATP binding"/>
    <property type="evidence" value="ECO:0007669"/>
    <property type="project" value="UniProtKB-KW"/>
</dbReference>
<keyword evidence="3" id="KW-0808">Transferase</keyword>
<dbReference type="EMBL" id="QTUA01000001">
    <property type="protein sequence ID" value="REF32198.1"/>
    <property type="molecule type" value="Genomic_DNA"/>
</dbReference>
<dbReference type="Pfam" id="PF00781">
    <property type="entry name" value="DAGK_cat"/>
    <property type="match status" value="1"/>
</dbReference>
<dbReference type="Gene3D" id="3.40.50.10330">
    <property type="entry name" value="Probable inorganic polyphosphate/atp-NAD kinase, domain 1"/>
    <property type="match status" value="1"/>
</dbReference>
<dbReference type="OrthoDB" id="142078at2"/>
<keyword evidence="7" id="KW-0594">Phospholipid biosynthesis</keyword>
<dbReference type="Gene3D" id="2.60.200.40">
    <property type="match status" value="1"/>
</dbReference>
<dbReference type="RefSeq" id="WP_115923940.1">
    <property type="nucleotide sequence ID" value="NZ_QTUA01000001.1"/>
</dbReference>
<evidence type="ECO:0000256" key="3">
    <source>
        <dbReference type="ARBA" id="ARBA00022679"/>
    </source>
</evidence>
<name>A0A3D9URX2_9MICO</name>
<keyword evidence="7" id="KW-0444">Lipid biosynthesis</keyword>
<evidence type="ECO:0000256" key="5">
    <source>
        <dbReference type="ARBA" id="ARBA00022777"/>
    </source>
</evidence>
<sequence length="299" mass="30753">MTELSGRATVLVNPAAGGGTAGTSEREVLATLRSLGFDPEAVQTTSAEHAVAVAAAAAPDDVLLPLGGDGMISFVAAGCVRSGALLAPLPAGRGNDFVRGLGLPRDTLAVARTLGAAAERRIDVGTIGDRTFVGTAAVGFDALANARANRVRRLRSALVYTAAGVQTAFTTRPITFTVRTTGPDGDREESFAGWNVAVGNSGRHGGGLTATPGADLADGLLDVVVTRGRRFDQKATSALLERGGNHVRLPHVDGWRATLVEITAVDRDGRPLEVYADGDPIAVAPVQIGLLPGALRLFY</sequence>
<dbReference type="GO" id="GO:0008654">
    <property type="term" value="P:phospholipid biosynthetic process"/>
    <property type="evidence" value="ECO:0007669"/>
    <property type="project" value="UniProtKB-KW"/>
</dbReference>
<dbReference type="SUPFAM" id="SSF111331">
    <property type="entry name" value="NAD kinase/diacylglycerol kinase-like"/>
    <property type="match status" value="1"/>
</dbReference>
<proteinExistence type="inferred from homology"/>
<evidence type="ECO:0000256" key="7">
    <source>
        <dbReference type="ARBA" id="ARBA00023209"/>
    </source>
</evidence>
<comment type="cofactor">
    <cofactor evidence="1">
        <name>Mg(2+)</name>
        <dbReference type="ChEBI" id="CHEBI:18420"/>
    </cofactor>
</comment>
<dbReference type="InterPro" id="IPR016064">
    <property type="entry name" value="NAD/diacylglycerol_kinase_sf"/>
</dbReference>
<evidence type="ECO:0000256" key="6">
    <source>
        <dbReference type="ARBA" id="ARBA00022840"/>
    </source>
</evidence>
<dbReference type="SMART" id="SM00046">
    <property type="entry name" value="DAGKc"/>
    <property type="match status" value="1"/>
</dbReference>
<evidence type="ECO:0000256" key="4">
    <source>
        <dbReference type="ARBA" id="ARBA00022741"/>
    </source>
</evidence>